<reference evidence="1 2" key="1">
    <citation type="submission" date="2018-02" db="EMBL/GenBank/DDBJ databases">
        <title>Draft genome sequence of Ochrobactrum oryzae found in Brazil.</title>
        <authorList>
            <person name="Cerdeira L."/>
            <person name="Andrade F."/>
            <person name="Zacariotto T."/>
            <person name="Barbosa B."/>
            <person name="Santos S."/>
            <person name="Cassetari V."/>
            <person name="Lincopan N."/>
        </authorList>
    </citation>
    <scope>NUCLEOTIDE SEQUENCE [LARGE SCALE GENOMIC DNA]</scope>
    <source>
        <strain evidence="1 2">OA447</strain>
    </source>
</reference>
<dbReference type="AlphaFoldDB" id="A0A2S7IUW0"/>
<proteinExistence type="predicted"/>
<dbReference type="EMBL" id="PTRC01000044">
    <property type="protein sequence ID" value="PQA71804.1"/>
    <property type="molecule type" value="Genomic_DNA"/>
</dbReference>
<organism evidence="1 2">
    <name type="scientific">Brucella oryzae</name>
    <dbReference type="NCBI Taxonomy" id="335286"/>
    <lineage>
        <taxon>Bacteria</taxon>
        <taxon>Pseudomonadati</taxon>
        <taxon>Pseudomonadota</taxon>
        <taxon>Alphaproteobacteria</taxon>
        <taxon>Hyphomicrobiales</taxon>
        <taxon>Brucellaceae</taxon>
        <taxon>Brucella/Ochrobactrum group</taxon>
        <taxon>Brucella</taxon>
    </lineage>
</organism>
<evidence type="ECO:0000313" key="1">
    <source>
        <dbReference type="EMBL" id="PQA71804.1"/>
    </source>
</evidence>
<comment type="caution">
    <text evidence="1">The sequence shown here is derived from an EMBL/GenBank/DDBJ whole genome shotgun (WGS) entry which is preliminary data.</text>
</comment>
<protein>
    <submittedName>
        <fullName evidence="1">Uncharacterized protein</fullName>
    </submittedName>
</protein>
<accession>A0A2S7IUW0</accession>
<evidence type="ECO:0000313" key="2">
    <source>
        <dbReference type="Proteomes" id="UP000238493"/>
    </source>
</evidence>
<name>A0A2S7IUW0_9HYPH</name>
<dbReference type="Proteomes" id="UP000238493">
    <property type="component" value="Unassembled WGS sequence"/>
</dbReference>
<keyword evidence="2" id="KW-1185">Reference proteome</keyword>
<sequence>MAASVQKARPAKLPYDSLVKAMAFRFIRSIREANCMAQRLERRQTLKRLVRNEAASGLYGFTLHA</sequence>
<gene>
    <name evidence="1" type="ORF">C3731_20010</name>
</gene>